<accession>A0A074RRM7</accession>
<evidence type="ECO:0000313" key="3">
    <source>
        <dbReference type="Proteomes" id="UP000027456"/>
    </source>
</evidence>
<dbReference type="AlphaFoldDB" id="A0A074RRM7"/>
<dbReference type="CDD" id="cd09917">
    <property type="entry name" value="F-box_SF"/>
    <property type="match status" value="1"/>
</dbReference>
<name>A0A074RRM7_9AGAM</name>
<evidence type="ECO:0000259" key="1">
    <source>
        <dbReference type="PROSITE" id="PS50181"/>
    </source>
</evidence>
<dbReference type="SMART" id="SM00256">
    <property type="entry name" value="FBOX"/>
    <property type="match status" value="1"/>
</dbReference>
<dbReference type="SUPFAM" id="SSF81383">
    <property type="entry name" value="F-box domain"/>
    <property type="match status" value="1"/>
</dbReference>
<dbReference type="EMBL" id="AZST01000603">
    <property type="protein sequence ID" value="KEP47985.1"/>
    <property type="molecule type" value="Genomic_DNA"/>
</dbReference>
<gene>
    <name evidence="2" type="ORF">V565_137380</name>
</gene>
<organism evidence="2 3">
    <name type="scientific">Rhizoctonia solani 123E</name>
    <dbReference type="NCBI Taxonomy" id="1423351"/>
    <lineage>
        <taxon>Eukaryota</taxon>
        <taxon>Fungi</taxon>
        <taxon>Dikarya</taxon>
        <taxon>Basidiomycota</taxon>
        <taxon>Agaricomycotina</taxon>
        <taxon>Agaricomycetes</taxon>
        <taxon>Cantharellales</taxon>
        <taxon>Ceratobasidiaceae</taxon>
        <taxon>Rhizoctonia</taxon>
    </lineage>
</organism>
<reference evidence="2 3" key="1">
    <citation type="submission" date="2013-12" db="EMBL/GenBank/DDBJ databases">
        <authorList>
            <person name="Cubeta M."/>
            <person name="Pakala S."/>
            <person name="Fedorova N."/>
            <person name="Thomas E."/>
            <person name="Dean R."/>
            <person name="Jabaji S."/>
            <person name="Neate S."/>
            <person name="Toda T."/>
            <person name="Tavantzis S."/>
            <person name="Vilgalys R."/>
            <person name="Bharathan N."/>
            <person name="Pakala S."/>
            <person name="Losada L.S."/>
            <person name="Zafar N."/>
            <person name="Nierman W."/>
        </authorList>
    </citation>
    <scope>NUCLEOTIDE SEQUENCE [LARGE SCALE GENOMIC DNA]</scope>
    <source>
        <strain evidence="2 3">123E</strain>
    </source>
</reference>
<feature type="domain" description="F-box" evidence="1">
    <location>
        <begin position="7"/>
        <end position="54"/>
    </location>
</feature>
<protein>
    <submittedName>
        <fullName evidence="2">F-box-like protein</fullName>
    </submittedName>
</protein>
<dbReference type="InterPro" id="IPR001810">
    <property type="entry name" value="F-box_dom"/>
</dbReference>
<dbReference type="OrthoDB" id="2745718at2759"/>
<dbReference type="Proteomes" id="UP000027456">
    <property type="component" value="Unassembled WGS sequence"/>
</dbReference>
<sequence>MSVTAGTLFTTYLPNEVLVHILHHCDCRTIIRFSRTCKNFYETVGQSTSLQLQIELEISGLEIADRFSSNGENYSSILKELQTYRDAWLNFRLNPAVQELTLHPTIRYPRWNLKNGIYIRGFRESEKEYQGDTRIDRIQLMDIYSRIVPPTLDCGKKFDDYAVDVSQDLVVLFVNMRESSSYAYVHMCHTATGLPHPLARLPTFTIRFDNYRKLAGANIIILGSILVIKFAGGPPISDCCLASIWDWQSGLLLGNIYMEAEDNDVEVAFLDKNHLFVYSTLSDSVTEFQKPNQVALFFYRIPASITPSNQGPPCADFQVPSYPILIPILVLELPKLHDTYELNGYAIMSEPYLGGLAYQGSAKVFHSHMTTIALYLWVKRRTRPRSGVDYCVFVNTDRIFDYLLENRTHETMRIPWSHWGATNARWFTDNNSLVACPGATCGSRFSVWDFGPQNTDQSMAILEFNPRIIGRHMCSSGTIDKTTVPEGWGPILGHAFNMDNLKSLLESLHLLQETVTEVVGRDMKTFIHTGFEEPVESTLPYMVVIRQDIPRNQTWYLQSNCLVGFVSTTSKGIYAQFQLTVHISSLACLPKSGAKSYNFCLLPWTSYSVTSRMYISACSSYKLQVLHCRYIG</sequence>
<dbReference type="Gene3D" id="1.20.1280.50">
    <property type="match status" value="1"/>
</dbReference>
<evidence type="ECO:0000313" key="2">
    <source>
        <dbReference type="EMBL" id="KEP47985.1"/>
    </source>
</evidence>
<dbReference type="InterPro" id="IPR036047">
    <property type="entry name" value="F-box-like_dom_sf"/>
</dbReference>
<dbReference type="PROSITE" id="PS50181">
    <property type="entry name" value="FBOX"/>
    <property type="match status" value="1"/>
</dbReference>
<comment type="caution">
    <text evidence="2">The sequence shown here is derived from an EMBL/GenBank/DDBJ whole genome shotgun (WGS) entry which is preliminary data.</text>
</comment>
<proteinExistence type="predicted"/>
<dbReference type="Pfam" id="PF00646">
    <property type="entry name" value="F-box"/>
    <property type="match status" value="1"/>
</dbReference>
<keyword evidence="3" id="KW-1185">Reference proteome</keyword>
<dbReference type="HOGENOM" id="CLU_007279_2_0_1"/>